<sequence>MNEAQEQLGQLVDRLDAIGHALQIPMPAQMHVDNLKFVLPDLVVELKDVFVRVTGQSPWD</sequence>
<evidence type="ECO:0000313" key="2">
    <source>
        <dbReference type="Proteomes" id="UP000234341"/>
    </source>
</evidence>
<dbReference type="RefSeq" id="WP_101684962.1">
    <property type="nucleotide sequence ID" value="NZ_PJRP01000021.1"/>
</dbReference>
<dbReference type="OrthoDB" id="9934653at2"/>
<dbReference type="AlphaFoldDB" id="A0A2N5C402"/>
<protein>
    <submittedName>
        <fullName evidence="1">Uncharacterized protein</fullName>
    </submittedName>
</protein>
<dbReference type="EMBL" id="PJRP01000021">
    <property type="protein sequence ID" value="PLP96953.1"/>
    <property type="molecule type" value="Genomic_DNA"/>
</dbReference>
<gene>
    <name evidence="1" type="ORF">CYJ10_29360</name>
</gene>
<accession>A0A2N5C402</accession>
<comment type="caution">
    <text evidence="1">The sequence shown here is derived from an EMBL/GenBank/DDBJ whole genome shotgun (WGS) entry which is preliminary data.</text>
</comment>
<dbReference type="Proteomes" id="UP000234341">
    <property type="component" value="Unassembled WGS sequence"/>
</dbReference>
<evidence type="ECO:0000313" key="1">
    <source>
        <dbReference type="EMBL" id="PLP96953.1"/>
    </source>
</evidence>
<proteinExistence type="predicted"/>
<name>A0A2N5C402_9BURK</name>
<reference evidence="1 2" key="1">
    <citation type="submission" date="2017-12" db="EMBL/GenBank/DDBJ databases">
        <title>Genome sequence of the active heterotrophic nitrifier-denitrifier, Cupriavidus pauculus UM1.</title>
        <authorList>
            <person name="Putonti C."/>
            <person name="Castignetti D."/>
        </authorList>
    </citation>
    <scope>NUCLEOTIDE SEQUENCE [LARGE SCALE GENOMIC DNA]</scope>
    <source>
        <strain evidence="1 2">UM1</strain>
    </source>
</reference>
<organism evidence="1 2">
    <name type="scientific">Cupriavidus pauculus</name>
    <dbReference type="NCBI Taxonomy" id="82633"/>
    <lineage>
        <taxon>Bacteria</taxon>
        <taxon>Pseudomonadati</taxon>
        <taxon>Pseudomonadota</taxon>
        <taxon>Betaproteobacteria</taxon>
        <taxon>Burkholderiales</taxon>
        <taxon>Burkholderiaceae</taxon>
        <taxon>Cupriavidus</taxon>
    </lineage>
</organism>